<dbReference type="EMBL" id="VVIM01000002">
    <property type="protein sequence ID" value="KAB0801959.1"/>
    <property type="molecule type" value="Genomic_DNA"/>
</dbReference>
<dbReference type="InParanoid" id="A0A5N4AX94"/>
<reference evidence="2 3" key="1">
    <citation type="journal article" date="2018" name="Elife">
        <title>Firefly genomes illuminate parallel origins of bioluminescence in beetles.</title>
        <authorList>
            <person name="Fallon T.R."/>
            <person name="Lower S.E."/>
            <person name="Chang C.H."/>
            <person name="Bessho-Uehara M."/>
            <person name="Martin G.J."/>
            <person name="Bewick A.J."/>
            <person name="Behringer M."/>
            <person name="Debat H.J."/>
            <person name="Wong I."/>
            <person name="Day J.C."/>
            <person name="Suvorov A."/>
            <person name="Silva C.J."/>
            <person name="Stanger-Hall K.F."/>
            <person name="Hall D.W."/>
            <person name="Schmitz R.J."/>
            <person name="Nelson D.R."/>
            <person name="Lewis S.M."/>
            <person name="Shigenobu S."/>
            <person name="Bybee S.M."/>
            <person name="Larracuente A.M."/>
            <person name="Oba Y."/>
            <person name="Weng J.K."/>
        </authorList>
    </citation>
    <scope>NUCLEOTIDE SEQUENCE [LARGE SCALE GENOMIC DNA]</scope>
    <source>
        <strain evidence="2">1611_PpyrPB1</strain>
        <tissue evidence="2">Whole body</tissue>
    </source>
</reference>
<keyword evidence="3" id="KW-1185">Reference proteome</keyword>
<name>A0A5N4AX94_PHOPY</name>
<evidence type="ECO:0000313" key="3">
    <source>
        <dbReference type="Proteomes" id="UP000327044"/>
    </source>
</evidence>
<dbReference type="PROSITE" id="PS50878">
    <property type="entry name" value="RT_POL"/>
    <property type="match status" value="1"/>
</dbReference>
<dbReference type="InterPro" id="IPR000477">
    <property type="entry name" value="RT_dom"/>
</dbReference>
<dbReference type="PANTHER" id="PTHR47510">
    <property type="entry name" value="REVERSE TRANSCRIPTASE DOMAIN-CONTAINING PROTEIN"/>
    <property type="match status" value="1"/>
</dbReference>
<proteinExistence type="predicted"/>
<dbReference type="GO" id="GO:0071897">
    <property type="term" value="P:DNA biosynthetic process"/>
    <property type="evidence" value="ECO:0007669"/>
    <property type="project" value="UniProtKB-ARBA"/>
</dbReference>
<dbReference type="CDD" id="cd01650">
    <property type="entry name" value="RT_nLTR_like"/>
    <property type="match status" value="1"/>
</dbReference>
<dbReference type="AlphaFoldDB" id="A0A5N4AX94"/>
<gene>
    <name evidence="2" type="ORF">PPYR_04145</name>
</gene>
<dbReference type="SUPFAM" id="SSF56219">
    <property type="entry name" value="DNase I-like"/>
    <property type="match status" value="1"/>
</dbReference>
<dbReference type="Gene3D" id="3.60.10.10">
    <property type="entry name" value="Endonuclease/exonuclease/phosphatase"/>
    <property type="match status" value="1"/>
</dbReference>
<dbReference type="InterPro" id="IPR043502">
    <property type="entry name" value="DNA/RNA_pol_sf"/>
</dbReference>
<comment type="caution">
    <text evidence="2">The sequence shown here is derived from an EMBL/GenBank/DDBJ whole genome shotgun (WGS) entry which is preliminary data.</text>
</comment>
<feature type="domain" description="Reverse transcriptase" evidence="1">
    <location>
        <begin position="507"/>
        <end position="776"/>
    </location>
</feature>
<dbReference type="Proteomes" id="UP000327044">
    <property type="component" value="Unassembled WGS sequence"/>
</dbReference>
<dbReference type="PANTHER" id="PTHR47510:SF3">
    <property type="entry name" value="ENDO_EXONUCLEASE_PHOSPHATASE DOMAIN-CONTAINING PROTEIN"/>
    <property type="match status" value="1"/>
</dbReference>
<protein>
    <recommendedName>
        <fullName evidence="1">Reverse transcriptase domain-containing protein</fullName>
    </recommendedName>
</protein>
<sequence>MALRSNRNTVFSQEKDTNRSILVSPVLHVNRFKIFHLNIRSLFNKISYVELLCDIYDYSVLCFSEPWLNEDQASCVRINDYTLLSSYYRELKKGGGSAIFVKNSILNVSKALNFVSKLSIEDIFECSGISINNNACVIAMYRPCNRDVSKIRTFFNQFDILLTKLQKRFSYIYICGDLNINQLYKDNTLEALTDLLNTHKLKSVIKEITRIQQLPQVSHVSQSAIDYIITNSDETIEDRSNFNVGFSDHFAQCITINLTTHGLQNKASSSDRIIRREFSNANINEFLYLLGIYNINYYETIIDANKRFNTFYDHFTWCFDIAFPKKCTTKNRVPPKNKIKFSLELQQKYNKYKNLMAINDCINDDRLKKQLKMERKSLLKEINLEKGNYVANLINKSENKSKALWNLIKPPSSSKHIPNISLTANHFAQYFEHSITPKQCSATTSKKPRGSHYNNTFFFYPSTSSEVYNIIHSLKNKKSTGIDEIPNELLKACSNVISPVLSGIINHCVTQGCFPDKLKTSCVIPIHKKGSIQDASNYRAISLLSAFSKVFEKCLCSRISSFLEKHNILSNRQFGFRSGKSTEMASAQLMQHIHNELDLNKECFVIYFDIRKAFDSINLGLLSNKLKYLGFRYPVDDFLLSFLSARKFIVKFNNTYSNKYMVNIGTPQGSNLGPIIFLLFINDLPKYITSGSTFMYADDTAVVVSAHEYEAALQKLNCVVREFVQWCQNNQLRINSDKTVIMNMKISALKSNHFTLSIENNVIVCSTLATYLGLKVDENLNWNEHIDRTCSKLNKTYYLIAQLKDRLQVPQLISIYYALVFTHLNYNIICWGASSKAHRLFVYQKRVIRLIFSIKSTNSCKETFIKNKIMPLPCVYIYKVLCFVHQNKNNLTKCGDLHSYNTRGKHKISTFKHSHTFYEKSPYYMGCKLYNLLPKDICRYEIKPFKKIIKDILHHNSYYSITEFIHKNLP</sequence>
<organism evidence="2 3">
    <name type="scientific">Photinus pyralis</name>
    <name type="common">Common eastern firefly</name>
    <name type="synonym">Lampyris pyralis</name>
    <dbReference type="NCBI Taxonomy" id="7054"/>
    <lineage>
        <taxon>Eukaryota</taxon>
        <taxon>Metazoa</taxon>
        <taxon>Ecdysozoa</taxon>
        <taxon>Arthropoda</taxon>
        <taxon>Hexapoda</taxon>
        <taxon>Insecta</taxon>
        <taxon>Pterygota</taxon>
        <taxon>Neoptera</taxon>
        <taxon>Endopterygota</taxon>
        <taxon>Coleoptera</taxon>
        <taxon>Polyphaga</taxon>
        <taxon>Elateriformia</taxon>
        <taxon>Elateroidea</taxon>
        <taxon>Lampyridae</taxon>
        <taxon>Lampyrinae</taxon>
        <taxon>Photinus</taxon>
    </lineage>
</organism>
<accession>A0A5N4AX94</accession>
<dbReference type="InterPro" id="IPR036691">
    <property type="entry name" value="Endo/exonu/phosph_ase_sf"/>
</dbReference>
<dbReference type="Pfam" id="PF00078">
    <property type="entry name" value="RVT_1"/>
    <property type="match status" value="1"/>
</dbReference>
<evidence type="ECO:0000313" key="2">
    <source>
        <dbReference type="EMBL" id="KAB0801959.1"/>
    </source>
</evidence>
<dbReference type="SUPFAM" id="SSF56672">
    <property type="entry name" value="DNA/RNA polymerases"/>
    <property type="match status" value="1"/>
</dbReference>
<evidence type="ECO:0000259" key="1">
    <source>
        <dbReference type="PROSITE" id="PS50878"/>
    </source>
</evidence>